<accession>A0A088RV24</accession>
<dbReference type="GO" id="GO:0005730">
    <property type="term" value="C:nucleolus"/>
    <property type="evidence" value="ECO:0007669"/>
    <property type="project" value="TreeGrafter"/>
</dbReference>
<dbReference type="KEGG" id="lpan:LPMP_252460"/>
<evidence type="ECO:0000313" key="3">
    <source>
        <dbReference type="EMBL" id="AIN99109.1"/>
    </source>
</evidence>
<gene>
    <name evidence="3" type="primary">PUF8</name>
    <name evidence="3" type="ORF">LPMP_252460</name>
</gene>
<dbReference type="eggNOG" id="KOG2050">
    <property type="taxonomic scope" value="Eukaryota"/>
</dbReference>
<dbReference type="Gene3D" id="1.25.10.10">
    <property type="entry name" value="Leucine-rich Repeat Variant"/>
    <property type="match status" value="2"/>
</dbReference>
<feature type="region of interest" description="Disordered" evidence="1">
    <location>
        <begin position="544"/>
        <end position="577"/>
    </location>
</feature>
<organism evidence="3 4">
    <name type="scientific">Leishmania panamensis</name>
    <dbReference type="NCBI Taxonomy" id="5679"/>
    <lineage>
        <taxon>Eukaryota</taxon>
        <taxon>Discoba</taxon>
        <taxon>Euglenozoa</taxon>
        <taxon>Kinetoplastea</taxon>
        <taxon>Metakinetoplastina</taxon>
        <taxon>Trypanosomatida</taxon>
        <taxon>Trypanosomatidae</taxon>
        <taxon>Leishmaniinae</taxon>
        <taxon>Leishmania</taxon>
        <taxon>Leishmania guyanensis species complex</taxon>
    </lineage>
</organism>
<dbReference type="PROSITE" id="PS50303">
    <property type="entry name" value="PUM_HD"/>
    <property type="match status" value="1"/>
</dbReference>
<dbReference type="VEuPathDB" id="TriTrypDB:LPAL13_250026700"/>
<dbReference type="AlphaFoldDB" id="A0A088RV24"/>
<feature type="region of interest" description="Disordered" evidence="1">
    <location>
        <begin position="501"/>
        <end position="531"/>
    </location>
</feature>
<dbReference type="InterPro" id="IPR011989">
    <property type="entry name" value="ARM-like"/>
</dbReference>
<sequence>MGRTNTKKQKAREERLSKLPHSERLAKSALIKKKEGRVLDAAEKHSLKMSSEHGEVLRLWEKLRTIEERTVQQAAVSANKKIAYEHKYPMVDKLIHFLEPKFASLVRTPSVSRVAQSMIKYGSGEQVGTVLKWISKDFSTYATDAYAHFVVCALVRHVPHEAYSKLVTHVIPSVPQLVAHKFGIEVLHSVYSSRWCSPADRSLLLLAVFKDSVAVMKRWPGYPEIEEVLKQNPSLQRRLLTRLFDLCDKLVSLKEAIGYPFVQRLVGTYIRCGTREEVSELCDTLRPHIAAISVTREGAPLASLAFSLTEPKKRKEVLHNFNAQLGELSTSKYAAPVIARLFDLLYDAQMLKKYVASDLAEHIGQVVNSPYGYQILMHLLTPHEERKRKFLLPHWQAHNLFSMENKEWNHHTWLTSAFVPETVEICSKPAVTSHIAALPMLVKAFLRYATDSANDAKLNRHHAALIAREILHVVQNEPLYKTAIQLSADEEQELFKMAPAHGKREREDATEEEEECAIASAKYSRHENSRQKVAALTSTDLKKKMKAPGVTSVTAAPKGRRVKKDAKKNTKIQTSAA</sequence>
<protein>
    <submittedName>
        <fullName evidence="3">Pumillio protein 8, putative</fullName>
    </submittedName>
</protein>
<dbReference type="GeneID" id="22575894"/>
<dbReference type="InterPro" id="IPR016024">
    <property type="entry name" value="ARM-type_fold"/>
</dbReference>
<dbReference type="VEuPathDB" id="TriTrypDB:LPMP_252460"/>
<dbReference type="RefSeq" id="XP_010699816.1">
    <property type="nucleotide sequence ID" value="XM_010701514.1"/>
</dbReference>
<dbReference type="FunFam" id="1.25.10.10:FF:001266">
    <property type="entry name" value="Pumilio/PUF RNA binding protein 8, putative"/>
    <property type="match status" value="1"/>
</dbReference>
<feature type="region of interest" description="Disordered" evidence="1">
    <location>
        <begin position="1"/>
        <end position="21"/>
    </location>
</feature>
<dbReference type="PANTHER" id="PTHR13389:SF0">
    <property type="entry name" value="PUMILIO HOMOLOG 3"/>
    <property type="match status" value="1"/>
</dbReference>
<evidence type="ECO:0000313" key="4">
    <source>
        <dbReference type="Proteomes" id="UP000063063"/>
    </source>
</evidence>
<dbReference type="SUPFAM" id="SSF48371">
    <property type="entry name" value="ARM repeat"/>
    <property type="match status" value="1"/>
</dbReference>
<dbReference type="GO" id="GO:0006417">
    <property type="term" value="P:regulation of translation"/>
    <property type="evidence" value="ECO:0007669"/>
    <property type="project" value="TreeGrafter"/>
</dbReference>
<dbReference type="PANTHER" id="PTHR13389">
    <property type="entry name" value="PUMILIO HOMOLOG 3"/>
    <property type="match status" value="1"/>
</dbReference>
<dbReference type="GO" id="GO:0003729">
    <property type="term" value="F:mRNA binding"/>
    <property type="evidence" value="ECO:0007669"/>
    <property type="project" value="TreeGrafter"/>
</dbReference>
<dbReference type="OrthoDB" id="497380at2759"/>
<proteinExistence type="predicted"/>
<keyword evidence="4" id="KW-1185">Reference proteome</keyword>
<dbReference type="EMBL" id="CP009394">
    <property type="protein sequence ID" value="AIN99109.1"/>
    <property type="molecule type" value="Genomic_DNA"/>
</dbReference>
<evidence type="ECO:0000256" key="1">
    <source>
        <dbReference type="SAM" id="MobiDB-lite"/>
    </source>
</evidence>
<feature type="compositionally biased region" description="Basic and acidic residues" evidence="1">
    <location>
        <begin position="11"/>
        <end position="21"/>
    </location>
</feature>
<reference evidence="3 4" key="1">
    <citation type="journal article" date="2015" name="Sci. Rep.">
        <title>The genome of Leishmania panamensis: insights into genomics of the L. (Viannia) subgenus.</title>
        <authorList>
            <person name="Llanes A."/>
            <person name="Restrepo C.M."/>
            <person name="Vecchio G.D."/>
            <person name="Anguizola F.J."/>
            <person name="Lleonart R."/>
        </authorList>
    </citation>
    <scope>NUCLEOTIDE SEQUENCE [LARGE SCALE GENOMIC DNA]</scope>
    <source>
        <strain evidence="3 4">MHOM/PA/94/PSC-1</strain>
    </source>
</reference>
<dbReference type="InterPro" id="IPR040059">
    <property type="entry name" value="PUM3"/>
</dbReference>
<dbReference type="InterPro" id="IPR033133">
    <property type="entry name" value="PUM-HD"/>
</dbReference>
<feature type="compositionally biased region" description="Basic residues" evidence="1">
    <location>
        <begin position="558"/>
        <end position="570"/>
    </location>
</feature>
<feature type="compositionally biased region" description="Basic residues" evidence="1">
    <location>
        <begin position="1"/>
        <end position="10"/>
    </location>
</feature>
<feature type="domain" description="PUM-HD" evidence="2">
    <location>
        <begin position="70"/>
        <end position="422"/>
    </location>
</feature>
<name>A0A088RV24_LEIPA</name>
<evidence type="ECO:0000259" key="2">
    <source>
        <dbReference type="PROSITE" id="PS50303"/>
    </source>
</evidence>
<dbReference type="Proteomes" id="UP000063063">
    <property type="component" value="Chromosome 25"/>
</dbReference>